<reference evidence="1 2" key="1">
    <citation type="journal article" date="2010" name="J. Bacteriol.">
        <title>Genome sequence of Lactobacillus crispatus ST1.</title>
        <authorList>
            <person name="Ojala T."/>
            <person name="Kuparinen V."/>
            <person name="Koskinen J.P."/>
            <person name="Alatalo E."/>
            <person name="Holm L."/>
            <person name="Auvinen P."/>
            <person name="Edelman S."/>
            <person name="Westerlund-Wikstrom B."/>
            <person name="Korhonen T.K."/>
            <person name="Paulin L."/>
            <person name="Kankainen M."/>
        </authorList>
    </citation>
    <scope>NUCLEOTIDE SEQUENCE [LARGE SCALE GENOMIC DNA]</scope>
    <source>
        <strain evidence="1 2">ST1</strain>
    </source>
</reference>
<proteinExistence type="predicted"/>
<accession>D5GZZ0</accession>
<dbReference type="KEGG" id="lcr:LCRIS_01902"/>
<dbReference type="PATRIC" id="fig|748671.3.peg.1868"/>
<evidence type="ECO:0000313" key="2">
    <source>
        <dbReference type="Proteomes" id="UP000002371"/>
    </source>
</evidence>
<protein>
    <submittedName>
        <fullName evidence="1">Conserved protein</fullName>
    </submittedName>
</protein>
<dbReference type="AlphaFoldDB" id="D5GZZ0"/>
<dbReference type="RefSeq" id="WP_013086999.1">
    <property type="nucleotide sequence ID" value="NC_014106.1"/>
</dbReference>
<reference key="2">
    <citation type="submission" date="2010-03" db="EMBL/GenBank/DDBJ databases">
        <title>Genome Sequence of Lactobacillus crispatus ST1.</title>
        <authorList>
            <person name="Ojala T."/>
            <person name="Kuparinen V."/>
            <person name="Koskinen J.P."/>
            <person name="Alatalo E."/>
            <person name="Holm L."/>
            <person name="Auvinen P."/>
            <person name="Edelman S."/>
            <person name="Westerlund-Wikstroem B."/>
            <person name="Korhonen T.K."/>
            <person name="Paulin L."/>
            <person name="Kankainen M."/>
        </authorList>
    </citation>
    <scope>NUCLEOTIDE SEQUENCE</scope>
    <source>
        <strain>ST1</strain>
    </source>
</reference>
<gene>
    <name evidence="1" type="ordered locus">LCRIS_01902</name>
</gene>
<sequence>MNDWKLKLGNKILVENKYNTSDFVEFIKNQEQNYNFNPKNKSNNSEILEKQIKKAFCDFVKITSIIDLNFDIHLRFIKEFGMPSYLVKQRTILISNKFMFFRNSIKECNHQIFWFFIYHEFGHALLDQNAPKIYENFKVKSLFLYLCRQYESVILSIDKKELQLDINRVYKEFLPDLFSVLMLQEKFQSDLTTDWDELYNSFSYFKTNEEAIGIFTKDPHAPIEARLYISKKAIEML</sequence>
<dbReference type="EMBL" id="FN692037">
    <property type="protein sequence ID" value="CBL51349.1"/>
    <property type="molecule type" value="Genomic_DNA"/>
</dbReference>
<evidence type="ECO:0000313" key="1">
    <source>
        <dbReference type="EMBL" id="CBL51349.1"/>
    </source>
</evidence>
<name>D5GZZ0_LACCS</name>
<dbReference type="HOGENOM" id="CLU_1155265_0_0_9"/>
<organism evidence="1 2">
    <name type="scientific">Lactobacillus crispatus (strain ST1)</name>
    <dbReference type="NCBI Taxonomy" id="748671"/>
    <lineage>
        <taxon>Bacteria</taxon>
        <taxon>Bacillati</taxon>
        <taxon>Bacillota</taxon>
        <taxon>Bacilli</taxon>
        <taxon>Lactobacillales</taxon>
        <taxon>Lactobacillaceae</taxon>
        <taxon>Lactobacillus</taxon>
    </lineage>
</organism>
<dbReference type="Proteomes" id="UP000002371">
    <property type="component" value="Chromosome"/>
</dbReference>
<dbReference type="eggNOG" id="ENOG5030AC1">
    <property type="taxonomic scope" value="Bacteria"/>
</dbReference>